<reference evidence="3" key="1">
    <citation type="journal article" date="2006" name="PLoS Biol.">
        <title>Macronuclear genome sequence of the ciliate Tetrahymena thermophila, a model eukaryote.</title>
        <authorList>
            <person name="Eisen J.A."/>
            <person name="Coyne R.S."/>
            <person name="Wu M."/>
            <person name="Wu D."/>
            <person name="Thiagarajan M."/>
            <person name="Wortman J.R."/>
            <person name="Badger J.H."/>
            <person name="Ren Q."/>
            <person name="Amedeo P."/>
            <person name="Jones K.M."/>
            <person name="Tallon L.J."/>
            <person name="Delcher A.L."/>
            <person name="Salzberg S.L."/>
            <person name="Silva J.C."/>
            <person name="Haas B.J."/>
            <person name="Majoros W.H."/>
            <person name="Farzad M."/>
            <person name="Carlton J.M."/>
            <person name="Smith R.K. Jr."/>
            <person name="Garg J."/>
            <person name="Pearlman R.E."/>
            <person name="Karrer K.M."/>
            <person name="Sun L."/>
            <person name="Manning G."/>
            <person name="Elde N.C."/>
            <person name="Turkewitz A.P."/>
            <person name="Asai D.J."/>
            <person name="Wilkes D.E."/>
            <person name="Wang Y."/>
            <person name="Cai H."/>
            <person name="Collins K."/>
            <person name="Stewart B.A."/>
            <person name="Lee S.R."/>
            <person name="Wilamowska K."/>
            <person name="Weinberg Z."/>
            <person name="Ruzzo W.L."/>
            <person name="Wloga D."/>
            <person name="Gaertig J."/>
            <person name="Frankel J."/>
            <person name="Tsao C.-C."/>
            <person name="Gorovsky M.A."/>
            <person name="Keeling P.J."/>
            <person name="Waller R.F."/>
            <person name="Patron N.J."/>
            <person name="Cherry J.M."/>
            <person name="Stover N.A."/>
            <person name="Krieger C.J."/>
            <person name="del Toro C."/>
            <person name="Ryder H.F."/>
            <person name="Williamson S.C."/>
            <person name="Barbeau R.A."/>
            <person name="Hamilton E.P."/>
            <person name="Orias E."/>
        </authorList>
    </citation>
    <scope>NUCLEOTIDE SEQUENCE [LARGE SCALE GENOMIC DNA]</scope>
    <source>
        <strain evidence="3">SB210</strain>
    </source>
</reference>
<organism evidence="2 3">
    <name type="scientific">Tetrahymena thermophila (strain SB210)</name>
    <dbReference type="NCBI Taxonomy" id="312017"/>
    <lineage>
        <taxon>Eukaryota</taxon>
        <taxon>Sar</taxon>
        <taxon>Alveolata</taxon>
        <taxon>Ciliophora</taxon>
        <taxon>Intramacronucleata</taxon>
        <taxon>Oligohymenophorea</taxon>
        <taxon>Hymenostomatida</taxon>
        <taxon>Tetrahymenina</taxon>
        <taxon>Tetrahymenidae</taxon>
        <taxon>Tetrahymena</taxon>
    </lineage>
</organism>
<feature type="transmembrane region" description="Helical" evidence="1">
    <location>
        <begin position="48"/>
        <end position="69"/>
    </location>
</feature>
<keyword evidence="3" id="KW-1185">Reference proteome</keyword>
<evidence type="ECO:0000313" key="3">
    <source>
        <dbReference type="Proteomes" id="UP000009168"/>
    </source>
</evidence>
<evidence type="ECO:0000256" key="1">
    <source>
        <dbReference type="SAM" id="Phobius"/>
    </source>
</evidence>
<name>I7MDL5_TETTS</name>
<dbReference type="InterPro" id="IPR026749">
    <property type="entry name" value="Tmem135"/>
</dbReference>
<gene>
    <name evidence="2" type="ORF">TTHERM_00373730</name>
</gene>
<dbReference type="PANTHER" id="PTHR12459">
    <property type="entry name" value="TRANSMEMBRANE PROTEIN 135-RELATED"/>
    <property type="match status" value="1"/>
</dbReference>
<dbReference type="GeneID" id="7845111"/>
<dbReference type="RefSeq" id="XP_001009602.1">
    <property type="nucleotide sequence ID" value="XM_001009602.1"/>
</dbReference>
<proteinExistence type="predicted"/>
<dbReference type="EMBL" id="GG662821">
    <property type="protein sequence ID" value="EAR89357.1"/>
    <property type="molecule type" value="Genomic_DNA"/>
</dbReference>
<feature type="transmembrane region" description="Helical" evidence="1">
    <location>
        <begin position="117"/>
        <end position="135"/>
    </location>
</feature>
<sequence length="232" mass="26792">MNTNNCEQQQFLQEIPECQKVKEEDQPIKCHKLCKHDGNCIINAVGGFIKSLGIGLGVKTITNILFFLLSKKKSLQTFKALFLTTQNIQLPLFLATMTGTMRGAICILRYLRKKEDGYNAFISGFIAGFLSLQMIEKKSWYVWKMFFFSRCIDGIYNHYCNNGTIKKKVIHYSYGYMISSFLIAYCYFLEPFLLNKSLVKLYNNFAQLGQNEKLWHWCSIIMNANQISSIGL</sequence>
<keyword evidence="1" id="KW-0472">Membrane</keyword>
<keyword evidence="1" id="KW-1133">Transmembrane helix</keyword>
<feature type="transmembrane region" description="Helical" evidence="1">
    <location>
        <begin position="174"/>
        <end position="194"/>
    </location>
</feature>
<dbReference type="OrthoDB" id="296975at2759"/>
<dbReference type="eggNOG" id="ENOG502RT3I">
    <property type="taxonomic scope" value="Eukaryota"/>
</dbReference>
<evidence type="ECO:0000313" key="2">
    <source>
        <dbReference type="EMBL" id="EAR89357.1"/>
    </source>
</evidence>
<dbReference type="Proteomes" id="UP000009168">
    <property type="component" value="Unassembled WGS sequence"/>
</dbReference>
<protein>
    <submittedName>
        <fullName evidence="2">Transmembrane protein</fullName>
    </submittedName>
</protein>
<dbReference type="OMA" id="CIMRRIT"/>
<dbReference type="KEGG" id="tet:TTHERM_00373730"/>
<accession>I7MDL5</accession>
<feature type="transmembrane region" description="Helical" evidence="1">
    <location>
        <begin position="90"/>
        <end position="111"/>
    </location>
</feature>
<dbReference type="PANTHER" id="PTHR12459:SF15">
    <property type="entry name" value="TRANSMEMBRANE PROTEIN 135"/>
    <property type="match status" value="1"/>
</dbReference>
<dbReference type="AlphaFoldDB" id="I7MDL5"/>
<keyword evidence="1 2" id="KW-0812">Transmembrane</keyword>
<dbReference type="InParanoid" id="I7MDL5"/>
<dbReference type="HOGENOM" id="CLU_087465_0_0_1"/>